<feature type="region of interest" description="Disordered" evidence="1">
    <location>
        <begin position="304"/>
        <end position="348"/>
    </location>
</feature>
<dbReference type="eggNOG" id="ENOG502SVHS">
    <property type="taxonomic scope" value="Eukaryota"/>
</dbReference>
<feature type="compositionally biased region" description="Polar residues" evidence="1">
    <location>
        <begin position="147"/>
        <end position="160"/>
    </location>
</feature>
<name>B3P406_DROER</name>
<feature type="region of interest" description="Disordered" evidence="1">
    <location>
        <begin position="1467"/>
        <end position="1490"/>
    </location>
</feature>
<feature type="compositionally biased region" description="Polar residues" evidence="1">
    <location>
        <begin position="1263"/>
        <end position="1278"/>
    </location>
</feature>
<gene>
    <name evidence="2" type="primary">Dere\GG19799</name>
    <name evidence="2" type="ORF">Dere_GG19799</name>
</gene>
<feature type="region of interest" description="Disordered" evidence="1">
    <location>
        <begin position="397"/>
        <end position="425"/>
    </location>
</feature>
<dbReference type="HOGENOM" id="CLU_243416_0_0_1"/>
<feature type="region of interest" description="Disordered" evidence="1">
    <location>
        <begin position="196"/>
        <end position="241"/>
    </location>
</feature>
<evidence type="ECO:0000313" key="2">
    <source>
        <dbReference type="EMBL" id="EDV49180.1"/>
    </source>
</evidence>
<sequence>MDLRARTAAAIVRPHSADFLEYEARAEAAAAAAAAAVAQSQQESGRAPRPKSSLDINRTPDSFYYSEASYADKMRKSALYLQSGGAGAAQPQQPGSYRTTAADFNSGVNTIGYENPYERAYKRQELLAEAQGGGASSMPRMSRSASQGRSVASQLQSPQQEDLPPLNVHPGSIFPPSMSTQEIISKNEQFLRSASARLPKRSGGMDDDYSAGNSTTTSPTGGAGASNSPQHNLDGERKREESMKRLLEWKQRMLQSPLTRKGIQQGGSNMSAMSKLGSNPNILLASTAVASGARYAPQAGKTGLVGNGNGTAQGAGNPPSASGIQRSRSESQANAGPGGVVYNNYSSDDEAGTVDDNLYSATAGRSSSKTTTKATTSQAIVATTTAALAITNLDSSKNLETSNQTETEATPTSSSTPSSSKAKVQLKPILKVHEASKTRIIQVQPKHLEERPKLRLQLPKAMGNEEQQQEPQEPQDEEQENVEAEPVPILPKKTAPKSPQNANYVPVYNNKLVSNYENMEFGKPIPESKIPHSNAAITDPEETPMLMQLKLFKEQQEQQRQQQENEEDLTPTAESKPIPGEQKEMEAPRHIADQKLESHEEQELEEEEENGDEDEDESTACEEYTDDDIDEALAQDDEDEAVVEAVESQELAEERELQQIYVNEPITPTDQQFDESHYLPMTPKKVELGQPGVLTLVSATYAEEEEENHYVEMTKCIEDEDCRSNYEIMCLATTSSSSFNVTTKTEPVYMELAGVKPSSVAPATDDAHCSSGRSTLKKAKKSGTETLKKKTKKRQGKDMPDILKPTKSALALASDSSDADDESSRQQLEAKKLRSRSRFSLSDTFRPASYYLGASTPLNNYAESSDSEILPPPPIPASPPPMEELKTEEIFSSEHYDTVKRKDSNGKVNLSYDQLPKMHASNTSLNLPKAVPSPTLKSSRLSLPDHFSKVRMTPQRLLVAATPAQQHHARTLSDSNYSCHLTDTSSRTSSDLDLYRRRGQQQRCTSNNSLPLSSENESVEFRQRSDSELDRQRSRRPLSQESISEIESLSEQFEETLSSHELDTYLSHLHLSTGQATPTSHLLNEANAAAGADILTNLIKPPKTFRNAEDEEQHFYGNIHFLSSTDSIQQLGEAGATALRIIHSRNNSNISTQSAPYYYSELPAPPPLNNQRDIHAHGLNIAHIHNPIDRHQFNVDALVDKDQAIDSRNIYCGQKDNNEKLSNKNLKLNKSVDLPADMEGSGSSGGALNPVVHSYLTTTKNTNLARKTIGGSNPSDDGNPNEDGAGENSEEAGKTPSNNVHTNLSVLGGELLWEEDALWRESLRRVSQRHARSLDDLDRITAAPPVSSTPKAKLSREVTYVNDSLKPLQRQQLTNEHDVYVQLMDTTSSFHDQDQTDSDVYEVLREETSSNLSHKSNELDRETIRQWDAMSSGLMKSHHSGVETTGAGSAHLPLTSSVRSIVQQLNNSSMDDANGNPMATSKKSRANNNN</sequence>
<feature type="region of interest" description="Disordered" evidence="1">
    <location>
        <begin position="130"/>
        <end position="178"/>
    </location>
</feature>
<dbReference type="OrthoDB" id="43122at2759"/>
<feature type="compositionally biased region" description="Polar residues" evidence="1">
    <location>
        <begin position="319"/>
        <end position="334"/>
    </location>
</feature>
<feature type="compositionally biased region" description="Low complexity" evidence="1">
    <location>
        <begin position="210"/>
        <end position="229"/>
    </location>
</feature>
<feature type="compositionally biased region" description="Low complexity" evidence="1">
    <location>
        <begin position="405"/>
        <end position="423"/>
    </location>
</feature>
<reference evidence="2 3" key="2">
    <citation type="journal article" date="2008" name="Bioinformatics">
        <title>Assembly reconciliation.</title>
        <authorList>
            <person name="Zimin A.V."/>
            <person name="Smith D.R."/>
            <person name="Sutton G."/>
            <person name="Yorke J.A."/>
        </authorList>
    </citation>
    <scope>NUCLEOTIDE SEQUENCE [LARGE SCALE GENOMIC DNA]</scope>
    <source>
        <strain evidence="2 3">TSC#14021-0224.01</strain>
    </source>
</reference>
<dbReference type="EMBL" id="CH954181">
    <property type="protein sequence ID" value="EDV49180.1"/>
    <property type="molecule type" value="Genomic_DNA"/>
</dbReference>
<feature type="compositionally biased region" description="Acidic residues" evidence="1">
    <location>
        <begin position="473"/>
        <end position="483"/>
    </location>
</feature>
<feature type="compositionally biased region" description="Basic and acidic residues" evidence="1">
    <location>
        <begin position="822"/>
        <end position="832"/>
    </location>
</feature>
<evidence type="ECO:0000313" key="3">
    <source>
        <dbReference type="Proteomes" id="UP000008711"/>
    </source>
</evidence>
<feature type="compositionally biased region" description="Low complexity" evidence="1">
    <location>
        <begin position="1006"/>
        <end position="1016"/>
    </location>
</feature>
<feature type="region of interest" description="Disordered" evidence="1">
    <location>
        <begin position="976"/>
        <end position="1043"/>
    </location>
</feature>
<reference evidence="2 3" key="1">
    <citation type="journal article" date="2007" name="Nature">
        <title>Evolution of genes and genomes on the Drosophila phylogeny.</title>
        <authorList>
            <consortium name="Drosophila 12 Genomes Consortium"/>
            <person name="Clark A.G."/>
            <person name="Eisen M.B."/>
            <person name="Smith D.R."/>
            <person name="Bergman C.M."/>
            <person name="Oliver B."/>
            <person name="Markow T.A."/>
            <person name="Kaufman T.C."/>
            <person name="Kellis M."/>
            <person name="Gelbart W."/>
            <person name="Iyer V.N."/>
            <person name="Pollard D.A."/>
            <person name="Sackton T.B."/>
            <person name="Larracuente A.M."/>
            <person name="Singh N.D."/>
            <person name="Abad J.P."/>
            <person name="Abt D.N."/>
            <person name="Adryan B."/>
            <person name="Aguade M."/>
            <person name="Akashi H."/>
            <person name="Anderson W.W."/>
            <person name="Aquadro C.F."/>
            <person name="Ardell D.H."/>
            <person name="Arguello R."/>
            <person name="Artieri C.G."/>
            <person name="Barbash D.A."/>
            <person name="Barker D."/>
            <person name="Barsanti P."/>
            <person name="Batterham P."/>
            <person name="Batzoglou S."/>
            <person name="Begun D."/>
            <person name="Bhutkar A."/>
            <person name="Blanco E."/>
            <person name="Bosak S.A."/>
            <person name="Bradley R.K."/>
            <person name="Brand A.D."/>
            <person name="Brent M.R."/>
            <person name="Brooks A.N."/>
            <person name="Brown R.H."/>
            <person name="Butlin R.K."/>
            <person name="Caggese C."/>
            <person name="Calvi B.R."/>
            <person name="Bernardo de Carvalho A."/>
            <person name="Caspi A."/>
            <person name="Castrezana S."/>
            <person name="Celniker S.E."/>
            <person name="Chang J.L."/>
            <person name="Chapple C."/>
            <person name="Chatterji S."/>
            <person name="Chinwalla A."/>
            <person name="Civetta A."/>
            <person name="Clifton S.W."/>
            <person name="Comeron J.M."/>
            <person name="Costello J.C."/>
            <person name="Coyne J.A."/>
            <person name="Daub J."/>
            <person name="David R.G."/>
            <person name="Delcher A.L."/>
            <person name="Delehaunty K."/>
            <person name="Do C.B."/>
            <person name="Ebling H."/>
            <person name="Edwards K."/>
            <person name="Eickbush T."/>
            <person name="Evans J.D."/>
            <person name="Filipski A."/>
            <person name="Findeiss S."/>
            <person name="Freyhult E."/>
            <person name="Fulton L."/>
            <person name="Fulton R."/>
            <person name="Garcia A.C."/>
            <person name="Gardiner A."/>
            <person name="Garfield D.A."/>
            <person name="Garvin B.E."/>
            <person name="Gibson G."/>
            <person name="Gilbert D."/>
            <person name="Gnerre S."/>
            <person name="Godfrey J."/>
            <person name="Good R."/>
            <person name="Gotea V."/>
            <person name="Gravely B."/>
            <person name="Greenberg A.J."/>
            <person name="Griffiths-Jones S."/>
            <person name="Gross S."/>
            <person name="Guigo R."/>
            <person name="Gustafson E.A."/>
            <person name="Haerty W."/>
            <person name="Hahn M.W."/>
            <person name="Halligan D.L."/>
            <person name="Halpern A.L."/>
            <person name="Halter G.M."/>
            <person name="Han M.V."/>
            <person name="Heger A."/>
            <person name="Hillier L."/>
            <person name="Hinrichs A.S."/>
            <person name="Holmes I."/>
            <person name="Hoskins R.A."/>
            <person name="Hubisz M.J."/>
            <person name="Hultmark D."/>
            <person name="Huntley M.A."/>
            <person name="Jaffe D.B."/>
            <person name="Jagadeeshan S."/>
            <person name="Jeck W.R."/>
            <person name="Johnson J."/>
            <person name="Jones C.D."/>
            <person name="Jordan W.C."/>
            <person name="Karpen G.H."/>
            <person name="Kataoka E."/>
            <person name="Keightley P.D."/>
            <person name="Kheradpour P."/>
            <person name="Kirkness E.F."/>
            <person name="Koerich L.B."/>
            <person name="Kristiansen K."/>
            <person name="Kudrna D."/>
            <person name="Kulathinal R.J."/>
            <person name="Kumar S."/>
            <person name="Kwok R."/>
            <person name="Lander E."/>
            <person name="Langley C.H."/>
            <person name="Lapoint R."/>
            <person name="Lazzaro B.P."/>
            <person name="Lee S.J."/>
            <person name="Levesque L."/>
            <person name="Li R."/>
            <person name="Lin C.F."/>
            <person name="Lin M.F."/>
            <person name="Lindblad-Toh K."/>
            <person name="Llopart A."/>
            <person name="Long M."/>
            <person name="Low L."/>
            <person name="Lozovsky E."/>
            <person name="Lu J."/>
            <person name="Luo M."/>
            <person name="Machado C.A."/>
            <person name="Makalowski W."/>
            <person name="Marzo M."/>
            <person name="Matsuda M."/>
            <person name="Matzkin L."/>
            <person name="McAllister B."/>
            <person name="McBride C.S."/>
            <person name="McKernan B."/>
            <person name="McKernan K."/>
            <person name="Mendez-Lago M."/>
            <person name="Minx P."/>
            <person name="Mollenhauer M.U."/>
            <person name="Montooth K."/>
            <person name="Mount S.M."/>
            <person name="Mu X."/>
            <person name="Myers E."/>
            <person name="Negre B."/>
            <person name="Newfeld S."/>
            <person name="Nielsen R."/>
            <person name="Noor M.A."/>
            <person name="O'Grady P."/>
            <person name="Pachter L."/>
            <person name="Papaceit M."/>
            <person name="Parisi M.J."/>
            <person name="Parisi M."/>
            <person name="Parts L."/>
            <person name="Pedersen J.S."/>
            <person name="Pesole G."/>
            <person name="Phillippy A.M."/>
            <person name="Ponting C.P."/>
            <person name="Pop M."/>
            <person name="Porcelli D."/>
            <person name="Powell J.R."/>
            <person name="Prohaska S."/>
            <person name="Pruitt K."/>
            <person name="Puig M."/>
            <person name="Quesneville H."/>
            <person name="Ram K.R."/>
            <person name="Rand D."/>
            <person name="Rasmussen M.D."/>
            <person name="Reed L.K."/>
            <person name="Reenan R."/>
            <person name="Reily A."/>
            <person name="Remington K.A."/>
            <person name="Rieger T.T."/>
            <person name="Ritchie M.G."/>
            <person name="Robin C."/>
            <person name="Rogers Y.H."/>
            <person name="Rohde C."/>
            <person name="Rozas J."/>
            <person name="Rubenfield M.J."/>
            <person name="Ruiz A."/>
            <person name="Russo S."/>
            <person name="Salzberg S.L."/>
            <person name="Sanchez-Gracia A."/>
            <person name="Saranga D.J."/>
            <person name="Sato H."/>
            <person name="Schaeffer S.W."/>
            <person name="Schatz M.C."/>
            <person name="Schlenke T."/>
            <person name="Schwartz R."/>
            <person name="Segarra C."/>
            <person name="Singh R.S."/>
            <person name="Sirot L."/>
            <person name="Sirota M."/>
            <person name="Sisneros N.B."/>
            <person name="Smith C.D."/>
            <person name="Smith T.F."/>
            <person name="Spieth J."/>
            <person name="Stage D.E."/>
            <person name="Stark A."/>
            <person name="Stephan W."/>
            <person name="Strausberg R.L."/>
            <person name="Strempel S."/>
            <person name="Sturgill D."/>
            <person name="Sutton G."/>
            <person name="Sutton G.G."/>
            <person name="Tao W."/>
            <person name="Teichmann S."/>
            <person name="Tobari Y.N."/>
            <person name="Tomimura Y."/>
            <person name="Tsolas J.M."/>
            <person name="Valente V.L."/>
            <person name="Venter E."/>
            <person name="Venter J.C."/>
            <person name="Vicario S."/>
            <person name="Vieira F.G."/>
            <person name="Vilella A.J."/>
            <person name="Villasante A."/>
            <person name="Walenz B."/>
            <person name="Wang J."/>
            <person name="Wasserman M."/>
            <person name="Watts T."/>
            <person name="Wilson D."/>
            <person name="Wilson R.K."/>
            <person name="Wing R.A."/>
            <person name="Wolfner M.F."/>
            <person name="Wong A."/>
            <person name="Wong G.K."/>
            <person name="Wu C.I."/>
            <person name="Wu G."/>
            <person name="Yamamoto D."/>
            <person name="Yang H.P."/>
            <person name="Yang S.P."/>
            <person name="Yorke J.A."/>
            <person name="Yoshida K."/>
            <person name="Zdobnov E."/>
            <person name="Zhang P."/>
            <person name="Zhang Y."/>
            <person name="Zimin A.V."/>
            <person name="Baldwin J."/>
            <person name="Abdouelleil A."/>
            <person name="Abdulkadir J."/>
            <person name="Abebe A."/>
            <person name="Abera B."/>
            <person name="Abreu J."/>
            <person name="Acer S.C."/>
            <person name="Aftuck L."/>
            <person name="Alexander A."/>
            <person name="An P."/>
            <person name="Anderson E."/>
            <person name="Anderson S."/>
            <person name="Arachi H."/>
            <person name="Azer M."/>
            <person name="Bachantsang P."/>
            <person name="Barry A."/>
            <person name="Bayul T."/>
            <person name="Berlin A."/>
            <person name="Bessette D."/>
            <person name="Bloom T."/>
            <person name="Blye J."/>
            <person name="Boguslavskiy L."/>
            <person name="Bonnet C."/>
            <person name="Boukhgalter B."/>
            <person name="Bourzgui I."/>
            <person name="Brown A."/>
            <person name="Cahill P."/>
            <person name="Channer S."/>
            <person name="Cheshatsang Y."/>
            <person name="Chuda L."/>
            <person name="Citroen M."/>
            <person name="Collymore A."/>
            <person name="Cooke P."/>
            <person name="Costello M."/>
            <person name="D'Aco K."/>
            <person name="Daza R."/>
            <person name="De Haan G."/>
            <person name="DeGray S."/>
            <person name="DeMaso C."/>
            <person name="Dhargay N."/>
            <person name="Dooley K."/>
            <person name="Dooley E."/>
            <person name="Doricent M."/>
            <person name="Dorje P."/>
            <person name="Dorjee K."/>
            <person name="Dupes A."/>
            <person name="Elong R."/>
            <person name="Falk J."/>
            <person name="Farina A."/>
            <person name="Faro S."/>
            <person name="Ferguson D."/>
            <person name="Fisher S."/>
            <person name="Foley C.D."/>
            <person name="Franke A."/>
            <person name="Friedrich D."/>
            <person name="Gadbois L."/>
            <person name="Gearin G."/>
            <person name="Gearin C.R."/>
            <person name="Giannoukos G."/>
            <person name="Goode T."/>
            <person name="Graham J."/>
            <person name="Grandbois E."/>
            <person name="Grewal S."/>
            <person name="Gyaltsen K."/>
            <person name="Hafez N."/>
            <person name="Hagos B."/>
            <person name="Hall J."/>
            <person name="Henson C."/>
            <person name="Hollinger A."/>
            <person name="Honan T."/>
            <person name="Huard M.D."/>
            <person name="Hughes L."/>
            <person name="Hurhula B."/>
            <person name="Husby M.E."/>
            <person name="Kamat A."/>
            <person name="Kanga B."/>
            <person name="Kashin S."/>
            <person name="Khazanovich D."/>
            <person name="Kisner P."/>
            <person name="Lance K."/>
            <person name="Lara M."/>
            <person name="Lee W."/>
            <person name="Lennon N."/>
            <person name="Letendre F."/>
            <person name="LeVine R."/>
            <person name="Lipovsky A."/>
            <person name="Liu X."/>
            <person name="Liu J."/>
            <person name="Liu S."/>
            <person name="Lokyitsang T."/>
            <person name="Lokyitsang Y."/>
            <person name="Lubonja R."/>
            <person name="Lui A."/>
            <person name="MacDonald P."/>
            <person name="Magnisalis V."/>
            <person name="Maru K."/>
            <person name="Matthews C."/>
            <person name="McCusker W."/>
            <person name="McDonough S."/>
            <person name="Mehta T."/>
            <person name="Meldrim J."/>
            <person name="Meneus L."/>
            <person name="Mihai O."/>
            <person name="Mihalev A."/>
            <person name="Mihova T."/>
            <person name="Mittelman R."/>
            <person name="Mlenga V."/>
            <person name="Montmayeur A."/>
            <person name="Mulrain L."/>
            <person name="Navidi A."/>
            <person name="Naylor J."/>
            <person name="Negash T."/>
            <person name="Nguyen T."/>
            <person name="Nguyen N."/>
            <person name="Nicol R."/>
            <person name="Norbu C."/>
            <person name="Norbu N."/>
            <person name="Novod N."/>
            <person name="O'Neill B."/>
            <person name="Osman S."/>
            <person name="Markiewicz E."/>
            <person name="Oyono O.L."/>
            <person name="Patti C."/>
            <person name="Phunkhang P."/>
            <person name="Pierre F."/>
            <person name="Priest M."/>
            <person name="Raghuraman S."/>
            <person name="Rege F."/>
            <person name="Reyes R."/>
            <person name="Rise C."/>
            <person name="Rogov P."/>
            <person name="Ross K."/>
            <person name="Ryan E."/>
            <person name="Settipalli S."/>
            <person name="Shea T."/>
            <person name="Sherpa N."/>
            <person name="Shi L."/>
            <person name="Shih D."/>
            <person name="Sparrow T."/>
            <person name="Spaulding J."/>
            <person name="Stalker J."/>
            <person name="Stange-Thomann N."/>
            <person name="Stavropoulos S."/>
            <person name="Stone C."/>
            <person name="Strader C."/>
            <person name="Tesfaye S."/>
            <person name="Thomson T."/>
            <person name="Thoulutsang Y."/>
            <person name="Thoulutsang D."/>
            <person name="Topham K."/>
            <person name="Topping I."/>
            <person name="Tsamla T."/>
            <person name="Vassiliev H."/>
            <person name="Vo A."/>
            <person name="Wangchuk T."/>
            <person name="Wangdi T."/>
            <person name="Weiand M."/>
            <person name="Wilkinson J."/>
            <person name="Wilson A."/>
            <person name="Yadav S."/>
            <person name="Young G."/>
            <person name="Yu Q."/>
            <person name="Zembek L."/>
            <person name="Zhong D."/>
            <person name="Zimmer A."/>
            <person name="Zwirko Z."/>
            <person name="Jaffe D.B."/>
            <person name="Alvarez P."/>
            <person name="Brockman W."/>
            <person name="Butler J."/>
            <person name="Chin C."/>
            <person name="Gnerre S."/>
            <person name="Grabherr M."/>
            <person name="Kleber M."/>
            <person name="Mauceli E."/>
            <person name="MacCallum I."/>
        </authorList>
    </citation>
    <scope>NUCLEOTIDE SEQUENCE [LARGE SCALE GENOMIC DNA]</scope>
    <source>
        <strain evidence="2 3">TSC#14021-0224.01</strain>
    </source>
</reference>
<feature type="region of interest" description="Disordered" evidence="1">
    <location>
        <begin position="462"/>
        <end position="504"/>
    </location>
</feature>
<feature type="region of interest" description="Disordered" evidence="1">
    <location>
        <begin position="522"/>
        <end position="656"/>
    </location>
</feature>
<feature type="compositionally biased region" description="Low complexity" evidence="1">
    <location>
        <begin position="981"/>
        <end position="992"/>
    </location>
</feature>
<feature type="compositionally biased region" description="Basic and acidic residues" evidence="1">
    <location>
        <begin position="1019"/>
        <end position="1032"/>
    </location>
</feature>
<proteinExistence type="predicted"/>
<feature type="compositionally biased region" description="Low complexity" evidence="1">
    <location>
        <begin position="136"/>
        <end position="146"/>
    </location>
</feature>
<feature type="compositionally biased region" description="Gly residues" evidence="1">
    <location>
        <begin position="304"/>
        <end position="313"/>
    </location>
</feature>
<feature type="region of interest" description="Disordered" evidence="1">
    <location>
        <begin position="1263"/>
        <end position="1302"/>
    </location>
</feature>
<organism evidence="2 3">
    <name type="scientific">Drosophila erecta</name>
    <name type="common">Fruit fly</name>
    <dbReference type="NCBI Taxonomy" id="7220"/>
    <lineage>
        <taxon>Eukaryota</taxon>
        <taxon>Metazoa</taxon>
        <taxon>Ecdysozoa</taxon>
        <taxon>Arthropoda</taxon>
        <taxon>Hexapoda</taxon>
        <taxon>Insecta</taxon>
        <taxon>Pterygota</taxon>
        <taxon>Neoptera</taxon>
        <taxon>Endopterygota</taxon>
        <taxon>Diptera</taxon>
        <taxon>Brachycera</taxon>
        <taxon>Muscomorpha</taxon>
        <taxon>Ephydroidea</taxon>
        <taxon>Drosophilidae</taxon>
        <taxon>Drosophila</taxon>
        <taxon>Sophophora</taxon>
    </lineage>
</organism>
<feature type="compositionally biased region" description="Basic and acidic residues" evidence="1">
    <location>
        <begin position="581"/>
        <end position="601"/>
    </location>
</feature>
<dbReference type="OMA" id="HDQDQTD"/>
<feature type="compositionally biased region" description="Acidic residues" evidence="1">
    <location>
        <begin position="602"/>
        <end position="642"/>
    </location>
</feature>
<keyword evidence="3" id="KW-1185">Reference proteome</keyword>
<accession>B3P406</accession>
<feature type="region of interest" description="Disordered" evidence="1">
    <location>
        <begin position="759"/>
        <end position="838"/>
    </location>
</feature>
<dbReference type="PhylomeDB" id="B3P406"/>
<dbReference type="Proteomes" id="UP000008711">
    <property type="component" value="Unassembled WGS sequence"/>
</dbReference>
<evidence type="ECO:0000256" key="1">
    <source>
        <dbReference type="SAM" id="MobiDB-lite"/>
    </source>
</evidence>
<protein>
    <submittedName>
        <fullName evidence="2">GG19799</fullName>
    </submittedName>
</protein>
<feature type="region of interest" description="Disordered" evidence="1">
    <location>
        <begin position="35"/>
        <end position="59"/>
    </location>
</feature>